<accession>A0A6H5FYH0</accession>
<dbReference type="Proteomes" id="UP000479000">
    <property type="component" value="Unassembled WGS sequence"/>
</dbReference>
<protein>
    <submittedName>
        <fullName evidence="2">Uncharacterized protein</fullName>
    </submittedName>
</protein>
<sequence>MEINNSCHHNQSLNCLHGVKILLPPCDAMNAGLSRLRCSLTSCSPPKVIPPVKASPVTDRVQPSSKKKKNRRRSYGGSTPRKDENFAMSGIPARLYPMYE</sequence>
<organism evidence="2 3">
    <name type="scientific">Nesidiocoris tenuis</name>
    <dbReference type="NCBI Taxonomy" id="355587"/>
    <lineage>
        <taxon>Eukaryota</taxon>
        <taxon>Metazoa</taxon>
        <taxon>Ecdysozoa</taxon>
        <taxon>Arthropoda</taxon>
        <taxon>Hexapoda</taxon>
        <taxon>Insecta</taxon>
        <taxon>Pterygota</taxon>
        <taxon>Neoptera</taxon>
        <taxon>Paraneoptera</taxon>
        <taxon>Hemiptera</taxon>
        <taxon>Heteroptera</taxon>
        <taxon>Panheteroptera</taxon>
        <taxon>Cimicomorpha</taxon>
        <taxon>Miridae</taxon>
        <taxon>Dicyphina</taxon>
        <taxon>Nesidiocoris</taxon>
    </lineage>
</organism>
<feature type="region of interest" description="Disordered" evidence="1">
    <location>
        <begin position="49"/>
        <end position="86"/>
    </location>
</feature>
<gene>
    <name evidence="2" type="ORF">NTEN_LOCUS1550</name>
</gene>
<dbReference type="EMBL" id="CADCXU010002443">
    <property type="protein sequence ID" value="CAA9994734.1"/>
    <property type="molecule type" value="Genomic_DNA"/>
</dbReference>
<proteinExistence type="predicted"/>
<evidence type="ECO:0000313" key="3">
    <source>
        <dbReference type="Proteomes" id="UP000479000"/>
    </source>
</evidence>
<evidence type="ECO:0000256" key="1">
    <source>
        <dbReference type="SAM" id="MobiDB-lite"/>
    </source>
</evidence>
<feature type="non-terminal residue" evidence="2">
    <location>
        <position position="100"/>
    </location>
</feature>
<keyword evidence="3" id="KW-1185">Reference proteome</keyword>
<feature type="compositionally biased region" description="Basic residues" evidence="1">
    <location>
        <begin position="65"/>
        <end position="74"/>
    </location>
</feature>
<evidence type="ECO:0000313" key="2">
    <source>
        <dbReference type="EMBL" id="CAA9994734.1"/>
    </source>
</evidence>
<name>A0A6H5FYH0_9HEMI</name>
<dbReference type="AlphaFoldDB" id="A0A6H5FYH0"/>
<reference evidence="2 3" key="1">
    <citation type="submission" date="2020-02" db="EMBL/GenBank/DDBJ databases">
        <authorList>
            <person name="Ferguson B K."/>
        </authorList>
    </citation>
    <scope>NUCLEOTIDE SEQUENCE [LARGE SCALE GENOMIC DNA]</scope>
</reference>